<protein>
    <submittedName>
        <fullName evidence="2">Uncharacterized membrane protein YdjX, TVP38/TMEM64 family, SNARE-associated domain</fullName>
    </submittedName>
</protein>
<sequence>MSSKNLPLAQLAYVVAVLVGILIYYMYNAEIRAHLFASGGSEGLTAWIPIPLLAIALFFLSAVCIFLSIPAAPLFYLAFGFFFGAYEGMFLAGLATTAGSVAAFCFFRRAIPQNAALRSVEIKNVFMTLLLLRSSPWLPNPLITLFCSAVDVGIGMVALTTFLGTLPLIAIYTIAAGRLYGHLDASILYSTDVVAAFFLLGVISLVGFLQPVKIALQSLKAIQAGIAEEKPTPPVESAPAGHSL</sequence>
<feature type="transmembrane region" description="Helical" evidence="1">
    <location>
        <begin position="75"/>
        <end position="107"/>
    </location>
</feature>
<keyword evidence="1" id="KW-0472">Membrane</keyword>
<feature type="transmembrane region" description="Helical" evidence="1">
    <location>
        <begin position="6"/>
        <end position="27"/>
    </location>
</feature>
<accession>A0A1I3Y0C9</accession>
<name>A0A1I3Y0C9_9HYPH</name>
<evidence type="ECO:0000313" key="2">
    <source>
        <dbReference type="EMBL" id="SFK25212.1"/>
    </source>
</evidence>
<feature type="transmembrane region" description="Helical" evidence="1">
    <location>
        <begin position="47"/>
        <end position="69"/>
    </location>
</feature>
<organism evidence="2 3">
    <name type="scientific">Methylocapsa palsarum</name>
    <dbReference type="NCBI Taxonomy" id="1612308"/>
    <lineage>
        <taxon>Bacteria</taxon>
        <taxon>Pseudomonadati</taxon>
        <taxon>Pseudomonadota</taxon>
        <taxon>Alphaproteobacteria</taxon>
        <taxon>Hyphomicrobiales</taxon>
        <taxon>Beijerinckiaceae</taxon>
        <taxon>Methylocapsa</taxon>
    </lineage>
</organism>
<keyword evidence="1" id="KW-0812">Transmembrane</keyword>
<dbReference type="Proteomes" id="UP000198755">
    <property type="component" value="Unassembled WGS sequence"/>
</dbReference>
<gene>
    <name evidence="2" type="ORF">SAMN05444581_104209</name>
</gene>
<dbReference type="RefSeq" id="WP_091680205.1">
    <property type="nucleotide sequence ID" value="NZ_FOSN01000004.1"/>
</dbReference>
<keyword evidence="1" id="KW-1133">Transmembrane helix</keyword>
<dbReference type="AlphaFoldDB" id="A0A1I3Y0C9"/>
<reference evidence="2 3" key="1">
    <citation type="submission" date="2016-10" db="EMBL/GenBank/DDBJ databases">
        <authorList>
            <person name="de Groot N.N."/>
        </authorList>
    </citation>
    <scope>NUCLEOTIDE SEQUENCE [LARGE SCALE GENOMIC DNA]</scope>
    <source>
        <strain evidence="2 3">NE2</strain>
    </source>
</reference>
<feature type="transmembrane region" description="Helical" evidence="1">
    <location>
        <begin position="142"/>
        <end position="175"/>
    </location>
</feature>
<keyword evidence="3" id="KW-1185">Reference proteome</keyword>
<feature type="transmembrane region" description="Helical" evidence="1">
    <location>
        <begin position="187"/>
        <end position="209"/>
    </location>
</feature>
<evidence type="ECO:0000313" key="3">
    <source>
        <dbReference type="Proteomes" id="UP000198755"/>
    </source>
</evidence>
<dbReference type="STRING" id="1612308.SAMN05444581_104209"/>
<proteinExistence type="predicted"/>
<dbReference type="EMBL" id="FOSN01000004">
    <property type="protein sequence ID" value="SFK25212.1"/>
    <property type="molecule type" value="Genomic_DNA"/>
</dbReference>
<evidence type="ECO:0000256" key="1">
    <source>
        <dbReference type="SAM" id="Phobius"/>
    </source>
</evidence>